<feature type="transmembrane region" description="Helical" evidence="1">
    <location>
        <begin position="259"/>
        <end position="282"/>
    </location>
</feature>
<feature type="transmembrane region" description="Helical" evidence="1">
    <location>
        <begin position="21"/>
        <end position="40"/>
    </location>
</feature>
<proteinExistence type="predicted"/>
<feature type="transmembrane region" description="Helical" evidence="1">
    <location>
        <begin position="228"/>
        <end position="247"/>
    </location>
</feature>
<dbReference type="Proteomes" id="UP000195386">
    <property type="component" value="Unassembled WGS sequence"/>
</dbReference>
<accession>A0A1Y3Z5H7</accession>
<feature type="transmembrane region" description="Helical" evidence="1">
    <location>
        <begin position="327"/>
        <end position="347"/>
    </location>
</feature>
<name>A0A1Y3Z5H7_9BACE</name>
<organism evidence="2 3">
    <name type="scientific">Bacteroides clarus</name>
    <dbReference type="NCBI Taxonomy" id="626929"/>
    <lineage>
        <taxon>Bacteria</taxon>
        <taxon>Pseudomonadati</taxon>
        <taxon>Bacteroidota</taxon>
        <taxon>Bacteroidia</taxon>
        <taxon>Bacteroidales</taxon>
        <taxon>Bacteroidaceae</taxon>
        <taxon>Bacteroides</taxon>
    </lineage>
</organism>
<feature type="transmembrane region" description="Helical" evidence="1">
    <location>
        <begin position="85"/>
        <end position="105"/>
    </location>
</feature>
<keyword evidence="1" id="KW-0472">Membrane</keyword>
<gene>
    <name evidence="2" type="ORF">B5F97_00610</name>
</gene>
<dbReference type="EMBL" id="NFII01000001">
    <property type="protein sequence ID" value="OUO02958.1"/>
    <property type="molecule type" value="Genomic_DNA"/>
</dbReference>
<dbReference type="AlphaFoldDB" id="A0A1Y3Z5H7"/>
<dbReference type="Pfam" id="PF13687">
    <property type="entry name" value="DUF4153"/>
    <property type="match status" value="1"/>
</dbReference>
<evidence type="ECO:0000313" key="3">
    <source>
        <dbReference type="Proteomes" id="UP000195386"/>
    </source>
</evidence>
<feature type="transmembrane region" description="Helical" evidence="1">
    <location>
        <begin position="111"/>
        <end position="134"/>
    </location>
</feature>
<evidence type="ECO:0000256" key="1">
    <source>
        <dbReference type="SAM" id="Phobius"/>
    </source>
</evidence>
<dbReference type="InterPro" id="IPR025291">
    <property type="entry name" value="DUF4153"/>
</dbReference>
<evidence type="ECO:0000313" key="2">
    <source>
        <dbReference type="EMBL" id="OUO02958.1"/>
    </source>
</evidence>
<feature type="transmembrane region" description="Helical" evidence="1">
    <location>
        <begin position="190"/>
        <end position="208"/>
    </location>
</feature>
<feature type="transmembrane region" description="Helical" evidence="1">
    <location>
        <begin position="52"/>
        <end position="73"/>
    </location>
</feature>
<dbReference type="RefSeq" id="WP_087425108.1">
    <property type="nucleotide sequence ID" value="NZ_CATZGC010000006.1"/>
</dbReference>
<feature type="transmembrane region" description="Helical" evidence="1">
    <location>
        <begin position="146"/>
        <end position="170"/>
    </location>
</feature>
<keyword evidence="1" id="KW-1133">Transmembrane helix</keyword>
<reference evidence="3" key="1">
    <citation type="submission" date="2017-04" db="EMBL/GenBank/DDBJ databases">
        <title>Function of individual gut microbiota members based on whole genome sequencing of pure cultures obtained from chicken caecum.</title>
        <authorList>
            <person name="Medvecky M."/>
            <person name="Cejkova D."/>
            <person name="Polansky O."/>
            <person name="Karasova D."/>
            <person name="Kubasova T."/>
            <person name="Cizek A."/>
            <person name="Rychlik I."/>
        </authorList>
    </citation>
    <scope>NUCLEOTIDE SEQUENCE [LARGE SCALE GENOMIC DNA]</scope>
    <source>
        <strain evidence="3">An43</strain>
    </source>
</reference>
<feature type="transmembrane region" description="Helical" evidence="1">
    <location>
        <begin position="294"/>
        <end position="315"/>
    </location>
</feature>
<comment type="caution">
    <text evidence="2">The sequence shown here is derived from an EMBL/GenBank/DDBJ whole genome shotgun (WGS) entry which is preliminary data.</text>
</comment>
<keyword evidence="1" id="KW-0812">Transmembrane</keyword>
<feature type="transmembrane region" description="Helical" evidence="1">
    <location>
        <begin position="354"/>
        <end position="376"/>
    </location>
</feature>
<sequence>MKGLSVEKAFHTATEAFQNCLKRFPVTITFIFVFTAYLIYLTYTDWKGEDRLLFIIGYYLSVGILLSLTLHLWSEEVKSRLLKTGINLAAHALLIADAFLLYHYLTTESSWIEIGIAHAAAILAVGLSTFFLSFLREKNDIASWNFALNTVSAYIVTQVIGLILCAGISLLLFSLHQLFDIHISGKCYAYIYYLCNVSLGLMLFLGLLPQGNDKHNREPHSSEFLNGILHYLFLPLTAGYLIVLYIYATRILISWELPIGWVSWLIVALMTVCIAVQFGLYPTRFKEGKRFDNWIARWMPVLILPLLLLMTIGIIRRFNDYGITINRLYLATLNGWFYIVCIGLFVIKARRINWIPISFAGIFLLTSALPVNYAGITKNTILKEIKAEMQRSCRADTPLSLEQYKEWIYSLPEKQAIQINGKFRYLSNWFGTESVTHLIDKDVTYNLYSVTADIDTDTIATDTDSDRVTYSGEIDSQTIINIPAGYTRFIAIPDAGLSGHRFTIPRQYLGNGTLPVSLDTRTGNLNDSVYIELSTLEMLEKSSKHGHIPPTSFRCNSPKNLFMLTAFDIHYEKSSDEDVRMSIKGYLFKK</sequence>
<protein>
    <submittedName>
        <fullName evidence="2">DUF4153 domain-containing protein</fullName>
    </submittedName>
</protein>